<evidence type="ECO:0000256" key="1">
    <source>
        <dbReference type="ARBA" id="ARBA00023015"/>
    </source>
</evidence>
<evidence type="ECO:0000313" key="8">
    <source>
        <dbReference type="Proteomes" id="UP001289615"/>
    </source>
</evidence>
<dbReference type="Pfam" id="PF00392">
    <property type="entry name" value="GntR"/>
    <property type="match status" value="1"/>
</dbReference>
<dbReference type="InterPro" id="IPR000524">
    <property type="entry name" value="Tscrpt_reg_HTH_GntR"/>
</dbReference>
<dbReference type="Gene3D" id="1.10.10.10">
    <property type="entry name" value="Winged helix-like DNA-binding domain superfamily/Winged helix DNA-binding domain"/>
    <property type="match status" value="1"/>
</dbReference>
<keyword evidence="8" id="KW-1185">Reference proteome</keyword>
<dbReference type="AlphaFoldDB" id="A0AAJ5RNE3"/>
<sequence length="125" mass="14124">MHIHLSNASDKPIYEQITTQLKEAILANKFQAGDALPSIRALAKDLKISVMTTKRAYADLERDGFIETVAGKGSFVTERNQDFLREELLRQVEEHLQRAVRAAKTAGLSKEEMQELISLLLEEEI</sequence>
<dbReference type="EMBL" id="JAXUIA010000005">
    <property type="protein sequence ID" value="MEA0976349.1"/>
    <property type="molecule type" value="Genomic_DNA"/>
</dbReference>
<keyword evidence="3" id="KW-0804">Transcription</keyword>
<feature type="domain" description="HTH gntR-type" evidence="4">
    <location>
        <begin position="11"/>
        <end position="79"/>
    </location>
</feature>
<dbReference type="CDD" id="cd07377">
    <property type="entry name" value="WHTH_GntR"/>
    <property type="match status" value="1"/>
</dbReference>
<dbReference type="RefSeq" id="WP_274796025.1">
    <property type="nucleotide sequence ID" value="NZ_CP113527.1"/>
</dbReference>
<dbReference type="GO" id="GO:0003700">
    <property type="term" value="F:DNA-binding transcription factor activity"/>
    <property type="evidence" value="ECO:0007669"/>
    <property type="project" value="InterPro"/>
</dbReference>
<dbReference type="InterPro" id="IPR036388">
    <property type="entry name" value="WH-like_DNA-bd_sf"/>
</dbReference>
<accession>A0AAJ5RNE3</accession>
<evidence type="ECO:0000256" key="3">
    <source>
        <dbReference type="ARBA" id="ARBA00023163"/>
    </source>
</evidence>
<evidence type="ECO:0000313" key="5">
    <source>
        <dbReference type="EMBL" id="MEA0976349.1"/>
    </source>
</evidence>
<evidence type="ECO:0000259" key="4">
    <source>
        <dbReference type="PROSITE" id="PS50949"/>
    </source>
</evidence>
<evidence type="ECO:0000256" key="2">
    <source>
        <dbReference type="ARBA" id="ARBA00023125"/>
    </source>
</evidence>
<dbReference type="KEGG" id="liu:OU989_05025"/>
<proteinExistence type="predicted"/>
<keyword evidence="1" id="KW-0805">Transcription regulation</keyword>
<dbReference type="SMART" id="SM00345">
    <property type="entry name" value="HTH_GNTR"/>
    <property type="match status" value="1"/>
</dbReference>
<dbReference type="SUPFAM" id="SSF46785">
    <property type="entry name" value="Winged helix' DNA-binding domain"/>
    <property type="match status" value="1"/>
</dbReference>
<dbReference type="Proteomes" id="UP001219585">
    <property type="component" value="Chromosome"/>
</dbReference>
<dbReference type="PANTHER" id="PTHR38445:SF7">
    <property type="entry name" value="GNTR-FAMILY TRANSCRIPTIONAL REGULATOR"/>
    <property type="match status" value="1"/>
</dbReference>
<dbReference type="EMBL" id="CP113527">
    <property type="protein sequence ID" value="WDV07852.1"/>
    <property type="molecule type" value="Genomic_DNA"/>
</dbReference>
<gene>
    <name evidence="6" type="ORF">OU989_05025</name>
    <name evidence="5" type="ORF">U6C28_08620</name>
</gene>
<protein>
    <submittedName>
        <fullName evidence="6">GntR family transcriptional regulator</fullName>
    </submittedName>
</protein>
<dbReference type="GO" id="GO:0003677">
    <property type="term" value="F:DNA binding"/>
    <property type="evidence" value="ECO:0007669"/>
    <property type="project" value="UniProtKB-KW"/>
</dbReference>
<evidence type="ECO:0000313" key="6">
    <source>
        <dbReference type="EMBL" id="WDV07852.1"/>
    </source>
</evidence>
<dbReference type="Proteomes" id="UP001289615">
    <property type="component" value="Unassembled WGS sequence"/>
</dbReference>
<reference evidence="6" key="1">
    <citation type="submission" date="2022-11" db="EMBL/GenBank/DDBJ databases">
        <title>Lysinibacillus irui.</title>
        <authorList>
            <person name="Akintayo S.O."/>
        </authorList>
    </citation>
    <scope>NUCLEOTIDE SEQUENCE</scope>
    <source>
        <strain evidence="6">IRB4-01</strain>
    </source>
</reference>
<reference evidence="5 8" key="2">
    <citation type="submission" date="2023-12" db="EMBL/GenBank/DDBJ databases">
        <title>Genome comparison identifies genes involved in endophytic behavior of Lysinibacillus irui and provides insights into its role as a plant-growth promoting bacterium.</title>
        <authorList>
            <person name="Hilario S."/>
            <person name="Matos I."/>
            <person name="Goncalves M.F.M."/>
            <person name="Pardo C.A."/>
            <person name="Santos M.J."/>
        </authorList>
    </citation>
    <scope>NUCLEOTIDE SEQUENCE [LARGE SCALE GENOMIC DNA]</scope>
    <source>
        <strain evidence="5 8">B3</strain>
    </source>
</reference>
<evidence type="ECO:0000313" key="7">
    <source>
        <dbReference type="Proteomes" id="UP001219585"/>
    </source>
</evidence>
<keyword evidence="2" id="KW-0238">DNA-binding</keyword>
<name>A0AAJ5RNE3_9BACI</name>
<dbReference type="PROSITE" id="PS50949">
    <property type="entry name" value="HTH_GNTR"/>
    <property type="match status" value="1"/>
</dbReference>
<dbReference type="InterPro" id="IPR036390">
    <property type="entry name" value="WH_DNA-bd_sf"/>
</dbReference>
<dbReference type="PANTHER" id="PTHR38445">
    <property type="entry name" value="HTH-TYPE TRANSCRIPTIONAL REPRESSOR YTRA"/>
    <property type="match status" value="1"/>
</dbReference>
<organism evidence="6 7">
    <name type="scientific">Lysinibacillus irui</name>
    <dbReference type="NCBI Taxonomy" id="2998077"/>
    <lineage>
        <taxon>Bacteria</taxon>
        <taxon>Bacillati</taxon>
        <taxon>Bacillota</taxon>
        <taxon>Bacilli</taxon>
        <taxon>Bacillales</taxon>
        <taxon>Bacillaceae</taxon>
        <taxon>Lysinibacillus</taxon>
    </lineage>
</organism>